<dbReference type="STRING" id="1220162.K1VRU2"/>
<evidence type="ECO:0000256" key="1">
    <source>
        <dbReference type="ARBA" id="ARBA00001933"/>
    </source>
</evidence>
<protein>
    <recommendedName>
        <fullName evidence="3 9">Glutamate decarboxylase</fullName>
        <ecNumber evidence="3 9">4.1.1.15</ecNumber>
    </recommendedName>
</protein>
<proteinExistence type="inferred from homology"/>
<feature type="compositionally biased region" description="Basic residues" evidence="10">
    <location>
        <begin position="569"/>
        <end position="578"/>
    </location>
</feature>
<evidence type="ECO:0000256" key="4">
    <source>
        <dbReference type="ARBA" id="ARBA00022898"/>
    </source>
</evidence>
<sequence>MAEEQKTTVNGINVEQLIQESHDPDTPHKHKKGQWYQGWSMYDIPYASRYDVQVNIPADDLPKDGVESNVVYQMLHDELTLDGNPNLNLASFVHTWVPDAAIWVLVGSHMGVGGKQEKQSGRRWRKGGELTHAECTRLMTENLTKNLVDQDEYPACTEIHNRCISMISGLWNHPKNATPMGTATTGSSEAIMLGGMSMKRRWQEKMKKAGKDIHNPGPNIIMGAEAQVALEKFARYFEVEARLVPITEESHYVLDPEKVLDYCDENTIGIFVILGSTYSGEFENVKAIADKLDEYEKKTGIHIPIHVDAASGGFVAPFVYPDLEWDFRIPRVCSINASGHKYGMSTVGVGWCIWRSDKYLPKEMIFELHYLGETDYSFNLNFSRPAHPILGQMFCFLNLGFSGYRRVIHADLTKARILSRALEKSGLFTILSEIHIPVDNPKTKDDTDPTYYRPGLPVVSFRFTDEIKAKYPHVQQRWVQEQLRAIGWIVPNYALPPACEKTEILRVVVRESLSGDLERKLITDIIKVTEGLLKGEGPSYPMSQATKSPPHATRPRRTENHKDHEKISKHTKAHNHVC</sequence>
<dbReference type="NCBIfam" id="TIGR01788">
    <property type="entry name" value="Glu-decarb-GAD"/>
    <property type="match status" value="1"/>
</dbReference>
<dbReference type="Gene3D" id="3.90.1150.160">
    <property type="match status" value="1"/>
</dbReference>
<dbReference type="InterPro" id="IPR015424">
    <property type="entry name" value="PyrdxlP-dep_Trfase"/>
</dbReference>
<dbReference type="HOGENOM" id="CLU_019582_2_2_1"/>
<evidence type="ECO:0000256" key="9">
    <source>
        <dbReference type="RuleBase" id="RU361171"/>
    </source>
</evidence>
<dbReference type="GO" id="GO:0004351">
    <property type="term" value="F:glutamate decarboxylase activity"/>
    <property type="evidence" value="ECO:0007669"/>
    <property type="project" value="UniProtKB-EC"/>
</dbReference>
<dbReference type="GO" id="GO:0006538">
    <property type="term" value="P:L-glutamate catabolic process"/>
    <property type="evidence" value="ECO:0007669"/>
    <property type="project" value="TreeGrafter"/>
</dbReference>
<dbReference type="OMA" id="KNIMQNC"/>
<dbReference type="eggNOG" id="KOG1383">
    <property type="taxonomic scope" value="Eukaryota"/>
</dbReference>
<keyword evidence="5 8" id="KW-0456">Lyase</keyword>
<comment type="caution">
    <text evidence="11">The sequence shown here is derived from an EMBL/GenBank/DDBJ whole genome shotgun (WGS) entry which is preliminary data.</text>
</comment>
<dbReference type="EC" id="4.1.1.15" evidence="3 9"/>
<gene>
    <name evidence="11" type="ORF">A1Q2_02426</name>
</gene>
<dbReference type="PANTHER" id="PTHR43321:SF3">
    <property type="entry name" value="GLUTAMATE DECARBOXYLASE"/>
    <property type="match status" value="1"/>
</dbReference>
<keyword evidence="9" id="KW-0210">Decarboxylase</keyword>
<evidence type="ECO:0000313" key="11">
    <source>
        <dbReference type="EMBL" id="EKD03316.1"/>
    </source>
</evidence>
<comment type="similarity">
    <text evidence="2 8">Belongs to the group II decarboxylase family.</text>
</comment>
<dbReference type="Gene3D" id="3.40.640.10">
    <property type="entry name" value="Type I PLP-dependent aspartate aminotransferase-like (Major domain)"/>
    <property type="match status" value="1"/>
</dbReference>
<dbReference type="InterPro" id="IPR002129">
    <property type="entry name" value="PyrdxlP-dep_de-COase"/>
</dbReference>
<dbReference type="InterPro" id="IPR010107">
    <property type="entry name" value="Glutamate_decarboxylase"/>
</dbReference>
<feature type="compositionally biased region" description="Basic and acidic residues" evidence="10">
    <location>
        <begin position="556"/>
        <end position="568"/>
    </location>
</feature>
<evidence type="ECO:0000256" key="10">
    <source>
        <dbReference type="SAM" id="MobiDB-lite"/>
    </source>
</evidence>
<evidence type="ECO:0000313" key="12">
    <source>
        <dbReference type="Proteomes" id="UP000006757"/>
    </source>
</evidence>
<name>K1VRU2_TRIAC</name>
<evidence type="ECO:0000256" key="7">
    <source>
        <dbReference type="PIRSR" id="PIRSR602129-50"/>
    </source>
</evidence>
<evidence type="ECO:0000256" key="5">
    <source>
        <dbReference type="ARBA" id="ARBA00023239"/>
    </source>
</evidence>
<evidence type="ECO:0000256" key="6">
    <source>
        <dbReference type="ARBA" id="ARBA00048868"/>
    </source>
</evidence>
<dbReference type="GO" id="GO:0030170">
    <property type="term" value="F:pyridoxal phosphate binding"/>
    <property type="evidence" value="ECO:0007669"/>
    <property type="project" value="InterPro"/>
</dbReference>
<accession>K1VRU2</accession>
<dbReference type="OrthoDB" id="5152799at2759"/>
<dbReference type="Pfam" id="PF00282">
    <property type="entry name" value="Pyridoxal_deC"/>
    <property type="match status" value="1"/>
</dbReference>
<organism evidence="11 12">
    <name type="scientific">Trichosporon asahii var. asahii (strain CBS 8904)</name>
    <name type="common">Yeast</name>
    <dbReference type="NCBI Taxonomy" id="1220162"/>
    <lineage>
        <taxon>Eukaryota</taxon>
        <taxon>Fungi</taxon>
        <taxon>Dikarya</taxon>
        <taxon>Basidiomycota</taxon>
        <taxon>Agaricomycotina</taxon>
        <taxon>Tremellomycetes</taxon>
        <taxon>Trichosporonales</taxon>
        <taxon>Trichosporonaceae</taxon>
        <taxon>Trichosporon</taxon>
    </lineage>
</organism>
<comment type="cofactor">
    <cofactor evidence="1 7 8">
        <name>pyridoxal 5'-phosphate</name>
        <dbReference type="ChEBI" id="CHEBI:597326"/>
    </cofactor>
</comment>
<evidence type="ECO:0000256" key="8">
    <source>
        <dbReference type="RuleBase" id="RU000382"/>
    </source>
</evidence>
<dbReference type="Proteomes" id="UP000006757">
    <property type="component" value="Unassembled WGS sequence"/>
</dbReference>
<keyword evidence="4 7" id="KW-0663">Pyridoxal phosphate</keyword>
<keyword evidence="12" id="KW-1185">Reference proteome</keyword>
<feature type="region of interest" description="Disordered" evidence="10">
    <location>
        <begin position="536"/>
        <end position="578"/>
    </location>
</feature>
<dbReference type="Gene3D" id="4.10.280.50">
    <property type="match status" value="1"/>
</dbReference>
<dbReference type="EMBL" id="AMBO01000260">
    <property type="protein sequence ID" value="EKD03316.1"/>
    <property type="molecule type" value="Genomic_DNA"/>
</dbReference>
<dbReference type="AlphaFoldDB" id="K1VRU2"/>
<dbReference type="SUPFAM" id="SSF53383">
    <property type="entry name" value="PLP-dependent transferases"/>
    <property type="match status" value="1"/>
</dbReference>
<comment type="catalytic activity">
    <reaction evidence="6 9">
        <text>L-glutamate + H(+) = 4-aminobutanoate + CO2</text>
        <dbReference type="Rhea" id="RHEA:17785"/>
        <dbReference type="ChEBI" id="CHEBI:15378"/>
        <dbReference type="ChEBI" id="CHEBI:16526"/>
        <dbReference type="ChEBI" id="CHEBI:29985"/>
        <dbReference type="ChEBI" id="CHEBI:59888"/>
        <dbReference type="EC" id="4.1.1.15"/>
    </reaction>
</comment>
<dbReference type="GO" id="GO:0005829">
    <property type="term" value="C:cytosol"/>
    <property type="evidence" value="ECO:0007669"/>
    <property type="project" value="TreeGrafter"/>
</dbReference>
<evidence type="ECO:0000256" key="2">
    <source>
        <dbReference type="ARBA" id="ARBA00009533"/>
    </source>
</evidence>
<reference evidence="11 12" key="1">
    <citation type="journal article" date="2012" name="Eukaryot. Cell">
        <title>Genome sequence of the Trichosporon asahii environmental strain CBS 8904.</title>
        <authorList>
            <person name="Yang R.Y."/>
            <person name="Li H.T."/>
            <person name="Zhu H."/>
            <person name="Zhou G.P."/>
            <person name="Wang M."/>
            <person name="Wang L."/>
        </authorList>
    </citation>
    <scope>NUCLEOTIDE SEQUENCE [LARGE SCALE GENOMIC DNA]</scope>
    <source>
        <strain evidence="11 12">CBS 8904</strain>
    </source>
</reference>
<dbReference type="InParanoid" id="K1VRU2"/>
<dbReference type="FunFam" id="3.40.640.10:FF:000017">
    <property type="entry name" value="Glutamate decarboxylase"/>
    <property type="match status" value="1"/>
</dbReference>
<dbReference type="PANTHER" id="PTHR43321">
    <property type="entry name" value="GLUTAMATE DECARBOXYLASE"/>
    <property type="match status" value="1"/>
</dbReference>
<dbReference type="InterPro" id="IPR015421">
    <property type="entry name" value="PyrdxlP-dep_Trfase_major"/>
</dbReference>
<feature type="modified residue" description="N6-(pyridoxal phosphate)lysine" evidence="7">
    <location>
        <position position="341"/>
    </location>
</feature>
<evidence type="ECO:0000256" key="3">
    <source>
        <dbReference type="ARBA" id="ARBA00012421"/>
    </source>
</evidence>